<evidence type="ECO:0000256" key="1">
    <source>
        <dbReference type="ARBA" id="ARBA00001974"/>
    </source>
</evidence>
<dbReference type="GO" id="GO:0003955">
    <property type="term" value="F:NAD(P)H dehydrogenase (quinone) activity"/>
    <property type="evidence" value="ECO:0007669"/>
    <property type="project" value="TreeGrafter"/>
</dbReference>
<dbReference type="SUPFAM" id="SSF51905">
    <property type="entry name" value="FAD/NAD(P)-binding domain"/>
    <property type="match status" value="1"/>
</dbReference>
<gene>
    <name evidence="7" type="ORF">PAHA3_5808</name>
</gene>
<reference evidence="7 8" key="1">
    <citation type="journal article" date="2016" name="Genome Announc.">
        <title>Draft Genome Sequence of Paenibacillus amylolyticus Heshi-A3, Isolated from Fermented Rice Bran in a Japanese Fermented Seafood Dish.</title>
        <authorList>
            <person name="Akuzawa S."/>
            <person name="Nagaoka J."/>
            <person name="Kanekatsu M."/>
            <person name="Kubota E."/>
            <person name="Ohtake R."/>
            <person name="Suzuki T."/>
            <person name="Kanesaki Y."/>
        </authorList>
    </citation>
    <scope>NUCLEOTIDE SEQUENCE [LARGE SCALE GENOMIC DNA]</scope>
    <source>
        <strain evidence="7 8">Heshi-A3</strain>
    </source>
</reference>
<keyword evidence="4" id="KW-0274">FAD</keyword>
<evidence type="ECO:0000256" key="2">
    <source>
        <dbReference type="ARBA" id="ARBA00005272"/>
    </source>
</evidence>
<comment type="similarity">
    <text evidence="2">Belongs to the NADH dehydrogenase family.</text>
</comment>
<evidence type="ECO:0000256" key="3">
    <source>
        <dbReference type="ARBA" id="ARBA00022630"/>
    </source>
</evidence>
<dbReference type="PANTHER" id="PTHR42913:SF3">
    <property type="entry name" value="64 KDA MITOCHONDRIAL NADH DEHYDROGENASE (EUROFUNG)"/>
    <property type="match status" value="1"/>
</dbReference>
<protein>
    <submittedName>
        <fullName evidence="7">NADH dehydrogenase, FAD-containing subunit</fullName>
    </submittedName>
</protein>
<accession>A0A100VTB7</accession>
<evidence type="ECO:0000313" key="7">
    <source>
        <dbReference type="EMBL" id="GAS85674.1"/>
    </source>
</evidence>
<dbReference type="EMBL" id="BCNV01000011">
    <property type="protein sequence ID" value="GAS85674.1"/>
    <property type="molecule type" value="Genomic_DNA"/>
</dbReference>
<dbReference type="InterPro" id="IPR036188">
    <property type="entry name" value="FAD/NAD-bd_sf"/>
</dbReference>
<dbReference type="GO" id="GO:0019646">
    <property type="term" value="P:aerobic electron transport chain"/>
    <property type="evidence" value="ECO:0007669"/>
    <property type="project" value="TreeGrafter"/>
</dbReference>
<evidence type="ECO:0000259" key="6">
    <source>
        <dbReference type="Pfam" id="PF07992"/>
    </source>
</evidence>
<comment type="caution">
    <text evidence="7">The sequence shown here is derived from an EMBL/GenBank/DDBJ whole genome shotgun (WGS) entry which is preliminary data.</text>
</comment>
<evidence type="ECO:0000256" key="5">
    <source>
        <dbReference type="ARBA" id="ARBA00023002"/>
    </source>
</evidence>
<dbReference type="PANTHER" id="PTHR42913">
    <property type="entry name" value="APOPTOSIS-INDUCING FACTOR 1"/>
    <property type="match status" value="1"/>
</dbReference>
<keyword evidence="5" id="KW-0560">Oxidoreductase</keyword>
<dbReference type="Pfam" id="PF07992">
    <property type="entry name" value="Pyr_redox_2"/>
    <property type="match status" value="1"/>
</dbReference>
<dbReference type="InterPro" id="IPR051169">
    <property type="entry name" value="NADH-Q_oxidoreductase"/>
</dbReference>
<dbReference type="InterPro" id="IPR023753">
    <property type="entry name" value="FAD/NAD-binding_dom"/>
</dbReference>
<keyword evidence="3" id="KW-0285">Flavoprotein</keyword>
<comment type="cofactor">
    <cofactor evidence="1">
        <name>FAD</name>
        <dbReference type="ChEBI" id="CHEBI:57692"/>
    </cofactor>
</comment>
<dbReference type="PRINTS" id="PR00411">
    <property type="entry name" value="PNDRDTASEI"/>
</dbReference>
<name>A0A100VTB7_PAEAM</name>
<sequence>MLLHSCSTGYSPISVGLMQKGSRVMKNFVILGGGYGGLTIIKELLEGKIPSDTQIILVDRSPFQGLKTEYYALAAGTVSDYDLRIQFPVSDKVTYRYGEVTSIDLEQRQIEFEGQDPLVYDKLVIGLGCTDRFHNTPGAEDYSCTIQSFSKTRETYLRLNEVKAYGNVHIVGGGLSGVEMAAELRESRPDLNISILDRGERVLSAFPQRLSVYVHEWFNEHQVETRGHIAISRVEPNAIYNRDEQILTDAVVWTAGIQPVKVVQDLDVTKDPQGRVVLNEYYQIPEYTDVYVVGDCASVPYAPSGQAAEVQGEQIAHIQHALWKGEKPNPHPLKLRGTLGALGKKSGFGLMGKTSMMGRVPRILKSGVLWMSKRHLG</sequence>
<dbReference type="AlphaFoldDB" id="A0A100VTB7"/>
<evidence type="ECO:0000256" key="4">
    <source>
        <dbReference type="ARBA" id="ARBA00022827"/>
    </source>
</evidence>
<dbReference type="Proteomes" id="UP000069697">
    <property type="component" value="Unassembled WGS sequence"/>
</dbReference>
<proteinExistence type="inferred from homology"/>
<evidence type="ECO:0000313" key="8">
    <source>
        <dbReference type="Proteomes" id="UP000069697"/>
    </source>
</evidence>
<feature type="domain" description="FAD/NAD(P)-binding" evidence="6">
    <location>
        <begin position="27"/>
        <end position="324"/>
    </location>
</feature>
<dbReference type="Gene3D" id="3.50.50.100">
    <property type="match status" value="1"/>
</dbReference>
<organism evidence="7 8">
    <name type="scientific">Paenibacillus amylolyticus</name>
    <dbReference type="NCBI Taxonomy" id="1451"/>
    <lineage>
        <taxon>Bacteria</taxon>
        <taxon>Bacillati</taxon>
        <taxon>Bacillota</taxon>
        <taxon>Bacilli</taxon>
        <taxon>Bacillales</taxon>
        <taxon>Paenibacillaceae</taxon>
        <taxon>Paenibacillus</taxon>
    </lineage>
</organism>
<reference evidence="8" key="2">
    <citation type="submission" date="2016-01" db="EMBL/GenBank/DDBJ databases">
        <title>Draft Genome Sequence of Paenibacillus amylolyticus Heshi-A3 that Was Isolated from Fermented Rice Bran with Aging Salted Mackerel, Which Was Named Heshiko as Traditional Fermented Seafood in Japan.</title>
        <authorList>
            <person name="Akuzawa S."/>
            <person name="Nakagawa J."/>
            <person name="Kanekatsu T."/>
            <person name="Kubota E."/>
            <person name="Ohtake R."/>
            <person name="Suzuki T."/>
            <person name="Kanesaki Y."/>
        </authorList>
    </citation>
    <scope>NUCLEOTIDE SEQUENCE [LARGE SCALE GENOMIC DNA]</scope>
    <source>
        <strain evidence="8">Heshi-A3</strain>
    </source>
</reference>